<dbReference type="EMBL" id="GBRH01208025">
    <property type="protein sequence ID" value="JAD89870.1"/>
    <property type="molecule type" value="Transcribed_RNA"/>
</dbReference>
<reference evidence="1" key="2">
    <citation type="journal article" date="2015" name="Data Brief">
        <title>Shoot transcriptome of the giant reed, Arundo donax.</title>
        <authorList>
            <person name="Barrero R.A."/>
            <person name="Guerrero F.D."/>
            <person name="Moolhuijzen P."/>
            <person name="Goolsby J.A."/>
            <person name="Tidwell J."/>
            <person name="Bellgard S.E."/>
            <person name="Bellgard M.I."/>
        </authorList>
    </citation>
    <scope>NUCLEOTIDE SEQUENCE</scope>
    <source>
        <tissue evidence="1">Shoot tissue taken approximately 20 cm above the soil surface</tissue>
    </source>
</reference>
<evidence type="ECO:0000313" key="1">
    <source>
        <dbReference type="EMBL" id="JAD89870.1"/>
    </source>
</evidence>
<sequence>MRDTINTTLGASPPIFDGFLSQAGCIGSDLGERPGFVTSVITSNLVSTFSVKSDILIITTYLLVIR</sequence>
<accession>A0A0A9DW30</accession>
<organism evidence="1">
    <name type="scientific">Arundo donax</name>
    <name type="common">Giant reed</name>
    <name type="synonym">Donax arundinaceus</name>
    <dbReference type="NCBI Taxonomy" id="35708"/>
    <lineage>
        <taxon>Eukaryota</taxon>
        <taxon>Viridiplantae</taxon>
        <taxon>Streptophyta</taxon>
        <taxon>Embryophyta</taxon>
        <taxon>Tracheophyta</taxon>
        <taxon>Spermatophyta</taxon>
        <taxon>Magnoliopsida</taxon>
        <taxon>Liliopsida</taxon>
        <taxon>Poales</taxon>
        <taxon>Poaceae</taxon>
        <taxon>PACMAD clade</taxon>
        <taxon>Arundinoideae</taxon>
        <taxon>Arundineae</taxon>
        <taxon>Arundo</taxon>
    </lineage>
</organism>
<protein>
    <submittedName>
        <fullName evidence="1">Uncharacterized protein</fullName>
    </submittedName>
</protein>
<proteinExistence type="predicted"/>
<name>A0A0A9DW30_ARUDO</name>
<reference evidence="1" key="1">
    <citation type="submission" date="2014-09" db="EMBL/GenBank/DDBJ databases">
        <authorList>
            <person name="Magalhaes I.L.F."/>
            <person name="Oliveira U."/>
            <person name="Santos F.R."/>
            <person name="Vidigal T.H.D.A."/>
            <person name="Brescovit A.D."/>
            <person name="Santos A.J."/>
        </authorList>
    </citation>
    <scope>NUCLEOTIDE SEQUENCE</scope>
    <source>
        <tissue evidence="1">Shoot tissue taken approximately 20 cm above the soil surface</tissue>
    </source>
</reference>
<dbReference type="AlphaFoldDB" id="A0A0A9DW30"/>